<sequence length="189" mass="21436">MALAVDDHEAITDDFRGATMWWSKTKALPNANVITWSPRNAERCNYRLTFHLRHRALVKNAYLCHVLAKGRAVTVRNRQHRLFTNNHSRQGMFRDGREYCASVGKAWKRGYLLCGPPGTDKSNMIAAMANFLEYDVYDLERGGLGEAAVGPRWRQSGAAAAWARRRRAAWQGFVMRSSSSSWSSRASSR</sequence>
<reference evidence="1" key="1">
    <citation type="submission" date="2015-04" db="UniProtKB">
        <authorList>
            <consortium name="EnsemblPlants"/>
        </authorList>
    </citation>
    <scope>IDENTIFICATION</scope>
</reference>
<dbReference type="Gramene" id="OMERI12G09830.1">
    <property type="protein sequence ID" value="OMERI12G09830.1"/>
    <property type="gene ID" value="OMERI12G09830"/>
</dbReference>
<dbReference type="AlphaFoldDB" id="A0A0E0FCN5"/>
<evidence type="ECO:0008006" key="3">
    <source>
        <dbReference type="Google" id="ProtNLM"/>
    </source>
</evidence>
<dbReference type="Proteomes" id="UP000008021">
    <property type="component" value="Chromosome 12"/>
</dbReference>
<dbReference type="eggNOG" id="KOG0743">
    <property type="taxonomic scope" value="Eukaryota"/>
</dbReference>
<evidence type="ECO:0000313" key="2">
    <source>
        <dbReference type="Proteomes" id="UP000008021"/>
    </source>
</evidence>
<dbReference type="InterPro" id="IPR027417">
    <property type="entry name" value="P-loop_NTPase"/>
</dbReference>
<protein>
    <recommendedName>
        <fullName evidence="3">ATPase AAA-type core domain-containing protein</fullName>
    </recommendedName>
</protein>
<dbReference type="STRING" id="40149.A0A0E0FCN5"/>
<name>A0A0E0FCN5_9ORYZ</name>
<dbReference type="EnsemblPlants" id="OMERI12G09830.1">
    <property type="protein sequence ID" value="OMERI12G09830.1"/>
    <property type="gene ID" value="OMERI12G09830"/>
</dbReference>
<dbReference type="InterPro" id="IPR050747">
    <property type="entry name" value="Mitochondrial_chaperone_BCS1"/>
</dbReference>
<keyword evidence="2" id="KW-1185">Reference proteome</keyword>
<evidence type="ECO:0000313" key="1">
    <source>
        <dbReference type="EnsemblPlants" id="OMERI12G09830.1"/>
    </source>
</evidence>
<dbReference type="PANTHER" id="PTHR23070">
    <property type="entry name" value="BCS1 AAA-TYPE ATPASE"/>
    <property type="match status" value="1"/>
</dbReference>
<organism evidence="1">
    <name type="scientific">Oryza meridionalis</name>
    <dbReference type="NCBI Taxonomy" id="40149"/>
    <lineage>
        <taxon>Eukaryota</taxon>
        <taxon>Viridiplantae</taxon>
        <taxon>Streptophyta</taxon>
        <taxon>Embryophyta</taxon>
        <taxon>Tracheophyta</taxon>
        <taxon>Spermatophyta</taxon>
        <taxon>Magnoliopsida</taxon>
        <taxon>Liliopsida</taxon>
        <taxon>Poales</taxon>
        <taxon>Poaceae</taxon>
        <taxon>BOP clade</taxon>
        <taxon>Oryzoideae</taxon>
        <taxon>Oryzeae</taxon>
        <taxon>Oryzinae</taxon>
        <taxon>Oryza</taxon>
    </lineage>
</organism>
<dbReference type="HOGENOM" id="CLU_1436543_0_0_1"/>
<dbReference type="Gene3D" id="3.40.50.300">
    <property type="entry name" value="P-loop containing nucleotide triphosphate hydrolases"/>
    <property type="match status" value="1"/>
</dbReference>
<proteinExistence type="predicted"/>
<reference evidence="1" key="2">
    <citation type="submission" date="2018-05" db="EMBL/GenBank/DDBJ databases">
        <title>OmerRS3 (Oryza meridionalis Reference Sequence Version 3).</title>
        <authorList>
            <person name="Zhang J."/>
            <person name="Kudrna D."/>
            <person name="Lee S."/>
            <person name="Talag J."/>
            <person name="Welchert J."/>
            <person name="Wing R.A."/>
        </authorList>
    </citation>
    <scope>NUCLEOTIDE SEQUENCE [LARGE SCALE GENOMIC DNA]</scope>
    <source>
        <strain evidence="1">cv. OR44</strain>
    </source>
</reference>
<accession>A0A0E0FCN5</accession>
<dbReference type="SUPFAM" id="SSF52540">
    <property type="entry name" value="P-loop containing nucleoside triphosphate hydrolases"/>
    <property type="match status" value="1"/>
</dbReference>